<evidence type="ECO:0000256" key="1">
    <source>
        <dbReference type="ARBA" id="ARBA00009219"/>
    </source>
</evidence>
<dbReference type="InterPro" id="IPR050177">
    <property type="entry name" value="Lipid_A_modif_metabolic_enz"/>
</dbReference>
<dbReference type="PANTHER" id="PTHR43245:SF51">
    <property type="entry name" value="SHORT CHAIN DEHYDROGENASE_REDUCTASE FAMILY 42E, MEMBER 2"/>
    <property type="match status" value="1"/>
</dbReference>
<dbReference type="InterPro" id="IPR036291">
    <property type="entry name" value="NAD(P)-bd_dom_sf"/>
</dbReference>
<evidence type="ECO:0000256" key="2">
    <source>
        <dbReference type="ARBA" id="ARBA00023002"/>
    </source>
</evidence>
<gene>
    <name evidence="4" type="ORF">SBOR_9749</name>
</gene>
<dbReference type="EMBL" id="AYSA01000750">
    <property type="protein sequence ID" value="ESZ89866.1"/>
    <property type="molecule type" value="Genomic_DNA"/>
</dbReference>
<dbReference type="Proteomes" id="UP000019487">
    <property type="component" value="Unassembled WGS sequence"/>
</dbReference>
<organism evidence="4 5">
    <name type="scientific">Sclerotinia borealis (strain F-4128)</name>
    <dbReference type="NCBI Taxonomy" id="1432307"/>
    <lineage>
        <taxon>Eukaryota</taxon>
        <taxon>Fungi</taxon>
        <taxon>Dikarya</taxon>
        <taxon>Ascomycota</taxon>
        <taxon>Pezizomycotina</taxon>
        <taxon>Leotiomycetes</taxon>
        <taxon>Helotiales</taxon>
        <taxon>Sclerotiniaceae</taxon>
        <taxon>Sclerotinia</taxon>
    </lineage>
</organism>
<feature type="domain" description="3-beta hydroxysteroid dehydrogenase/isomerase" evidence="3">
    <location>
        <begin position="32"/>
        <end position="101"/>
    </location>
</feature>
<dbReference type="Pfam" id="PF01073">
    <property type="entry name" value="3Beta_HSD"/>
    <property type="match status" value="2"/>
</dbReference>
<feature type="domain" description="3-beta hydroxysteroid dehydrogenase/isomerase" evidence="3">
    <location>
        <begin position="122"/>
        <end position="208"/>
    </location>
</feature>
<dbReference type="AlphaFoldDB" id="W9C1W3"/>
<dbReference type="InterPro" id="IPR002225">
    <property type="entry name" value="3Beta_OHSteriod_DH/Estase"/>
</dbReference>
<name>W9C1W3_SCLBF</name>
<protein>
    <submittedName>
        <fullName evidence="4">Putative NAD dependent epimerase/dehydratase</fullName>
    </submittedName>
</protein>
<accession>W9C1W3</accession>
<dbReference type="HOGENOM" id="CLU_007383_6_8_1"/>
<dbReference type="OrthoDB" id="10058185at2759"/>
<comment type="similarity">
    <text evidence="1">Belongs to the 3-beta-HSD family.</text>
</comment>
<reference evidence="4 5" key="1">
    <citation type="journal article" date="2014" name="Genome Announc.">
        <title>Draft genome sequence of Sclerotinia borealis, a psychrophilic plant pathogenic fungus.</title>
        <authorList>
            <person name="Mardanov A.V."/>
            <person name="Beletsky A.V."/>
            <person name="Kadnikov V.V."/>
            <person name="Ignatov A.N."/>
            <person name="Ravin N.V."/>
        </authorList>
    </citation>
    <scope>NUCLEOTIDE SEQUENCE [LARGE SCALE GENOMIC DNA]</scope>
    <source>
        <strain evidence="5">F-4157</strain>
    </source>
</reference>
<proteinExistence type="inferred from homology"/>
<dbReference type="Gene3D" id="3.40.50.720">
    <property type="entry name" value="NAD(P)-binding Rossmann-like Domain"/>
    <property type="match status" value="2"/>
</dbReference>
<dbReference type="GO" id="GO:0006694">
    <property type="term" value="P:steroid biosynthetic process"/>
    <property type="evidence" value="ECO:0007669"/>
    <property type="project" value="InterPro"/>
</dbReference>
<dbReference type="GO" id="GO:0016616">
    <property type="term" value="F:oxidoreductase activity, acting on the CH-OH group of donors, NAD or NADP as acceptor"/>
    <property type="evidence" value="ECO:0007669"/>
    <property type="project" value="InterPro"/>
</dbReference>
<comment type="caution">
    <text evidence="4">The sequence shown here is derived from an EMBL/GenBank/DDBJ whole genome shotgun (WGS) entry which is preliminary data.</text>
</comment>
<dbReference type="SUPFAM" id="SSF51735">
    <property type="entry name" value="NAD(P)-binding Rossmann-fold domains"/>
    <property type="match status" value="1"/>
</dbReference>
<evidence type="ECO:0000313" key="5">
    <source>
        <dbReference type="Proteomes" id="UP000019487"/>
    </source>
</evidence>
<dbReference type="STRING" id="1432307.W9C1W3"/>
<sequence length="290" mass="32850">MKNTLLVSSKLWTFVTMSSIWQRGRIYLLTLIIYRDILRVEDLESVLRQFKPDVVIHTAGIVPPLIERYHRRIENEVQQVNVEGTRNVLNATRIAGIGAFVLRQRKLFLRLIPLLSQHVSFDHQLIPPIHACIAKGETPFIIGSADNLWDITYVSNVADAHVLAAENLLLSTPTAAGKIIFIQNNTPITFRDFSLAIWKEFGHIPPYEVTIPDGLAWLAGLLAEVASWLTGSREHTLSRGSANDACAVRYASGEKAKRILGYEARVDLEEGIRLSCEEYKRRLEIREKQE</sequence>
<dbReference type="PANTHER" id="PTHR43245">
    <property type="entry name" value="BIFUNCTIONAL POLYMYXIN RESISTANCE PROTEIN ARNA"/>
    <property type="match status" value="1"/>
</dbReference>
<evidence type="ECO:0000259" key="3">
    <source>
        <dbReference type="Pfam" id="PF01073"/>
    </source>
</evidence>
<evidence type="ECO:0000313" key="4">
    <source>
        <dbReference type="EMBL" id="ESZ89866.1"/>
    </source>
</evidence>
<keyword evidence="2" id="KW-0560">Oxidoreductase</keyword>
<keyword evidence="5" id="KW-1185">Reference proteome</keyword>